<comment type="caution">
    <text evidence="1">The sequence shown here is derived from an EMBL/GenBank/DDBJ whole genome shotgun (WGS) entry which is preliminary data.</text>
</comment>
<evidence type="ECO:0000313" key="2">
    <source>
        <dbReference type="Proteomes" id="UP000634229"/>
    </source>
</evidence>
<gene>
    <name evidence="1" type="ORF">JK363_17370</name>
</gene>
<evidence type="ECO:0000313" key="1">
    <source>
        <dbReference type="EMBL" id="MBL1098402.1"/>
    </source>
</evidence>
<dbReference type="EMBL" id="JAERRF010000009">
    <property type="protein sequence ID" value="MBL1098402.1"/>
    <property type="molecule type" value="Genomic_DNA"/>
</dbReference>
<reference evidence="1 2" key="1">
    <citation type="submission" date="2021-01" db="EMBL/GenBank/DDBJ databases">
        <title>WGS of actinomycetes isolated from Thailand.</title>
        <authorList>
            <person name="Thawai C."/>
        </authorList>
    </citation>
    <scope>NUCLEOTIDE SEQUENCE [LARGE SCALE GENOMIC DNA]</scope>
    <source>
        <strain evidence="1 2">CA1R205</strain>
    </source>
</reference>
<dbReference type="InterPro" id="IPR046003">
    <property type="entry name" value="DUF5959"/>
</dbReference>
<keyword evidence="2" id="KW-1185">Reference proteome</keyword>
<organism evidence="1 2">
    <name type="scientific">Streptomyces coffeae</name>
    <dbReference type="NCBI Taxonomy" id="621382"/>
    <lineage>
        <taxon>Bacteria</taxon>
        <taxon>Bacillati</taxon>
        <taxon>Actinomycetota</taxon>
        <taxon>Actinomycetes</taxon>
        <taxon>Kitasatosporales</taxon>
        <taxon>Streptomycetaceae</taxon>
        <taxon>Streptomyces</taxon>
    </lineage>
</organism>
<dbReference type="Proteomes" id="UP000634229">
    <property type="component" value="Unassembled WGS sequence"/>
</dbReference>
<dbReference type="Pfam" id="PF19384">
    <property type="entry name" value="DUF5959"/>
    <property type="match status" value="1"/>
</dbReference>
<proteinExistence type="predicted"/>
<accession>A0ABS1NE79</accession>
<name>A0ABS1NE79_9ACTN</name>
<dbReference type="RefSeq" id="WP_201875819.1">
    <property type="nucleotide sequence ID" value="NZ_JAERRF010000009.1"/>
</dbReference>
<sequence>MTEPAPKDLIHLSDQEGNRCIVRVTGRSRPGVLTGHDILRADVIASASFVDARLDLDIFPHELDSWEQELSSLEPGRTAGIGGDRGLNVDIHMHEDGRLSILVNDPDRLTAALGIRPQGDWIAEHREHLAQVRLTWPREVIETAPGAYEWSPNRGR</sequence>
<protein>
    <submittedName>
        <fullName evidence="1">Uncharacterized protein</fullName>
    </submittedName>
</protein>